<reference evidence="3" key="1">
    <citation type="submission" date="2023-06" db="EMBL/GenBank/DDBJ databases">
        <title>Genome-scale phylogeny and comparative genomics of the fungal order Sordariales.</title>
        <authorList>
            <consortium name="Lawrence Berkeley National Laboratory"/>
            <person name="Hensen N."/>
            <person name="Bonometti L."/>
            <person name="Westerberg I."/>
            <person name="Brannstrom I.O."/>
            <person name="Guillou S."/>
            <person name="Cros-Aarteil S."/>
            <person name="Calhoun S."/>
            <person name="Haridas S."/>
            <person name="Kuo A."/>
            <person name="Mondo S."/>
            <person name="Pangilinan J."/>
            <person name="Riley R."/>
            <person name="Labutti K."/>
            <person name="Andreopoulos B."/>
            <person name="Lipzen A."/>
            <person name="Chen C."/>
            <person name="Yanf M."/>
            <person name="Daum C."/>
            <person name="Ng V."/>
            <person name="Clum A."/>
            <person name="Steindorff A."/>
            <person name="Ohm R."/>
            <person name="Martin F."/>
            <person name="Silar P."/>
            <person name="Natvig D."/>
            <person name="Lalanne C."/>
            <person name="Gautier V."/>
            <person name="Ament-Velasquez S.L."/>
            <person name="Kruys A."/>
            <person name="Hutchinson M.I."/>
            <person name="Powell A.J."/>
            <person name="Barry K."/>
            <person name="Miller A.N."/>
            <person name="Grigoriev I.V."/>
            <person name="Debuchy R."/>
            <person name="Gladieux P."/>
            <person name="Thoren M.H."/>
            <person name="Johannesson H."/>
        </authorList>
    </citation>
    <scope>NUCLEOTIDE SEQUENCE</scope>
    <source>
        <strain evidence="3">PSN4</strain>
    </source>
</reference>
<name>A0AAJ0F801_9PEZI</name>
<evidence type="ECO:0000313" key="4">
    <source>
        <dbReference type="Proteomes" id="UP001239445"/>
    </source>
</evidence>
<dbReference type="InterPro" id="IPR056884">
    <property type="entry name" value="NPHP3-like_N"/>
</dbReference>
<proteinExistence type="predicted"/>
<dbReference type="PANTHER" id="PTHR10039:SF5">
    <property type="entry name" value="NACHT DOMAIN-CONTAINING PROTEIN"/>
    <property type="match status" value="1"/>
</dbReference>
<keyword evidence="1" id="KW-0677">Repeat</keyword>
<organism evidence="3 4">
    <name type="scientific">Echria macrotheca</name>
    <dbReference type="NCBI Taxonomy" id="438768"/>
    <lineage>
        <taxon>Eukaryota</taxon>
        <taxon>Fungi</taxon>
        <taxon>Dikarya</taxon>
        <taxon>Ascomycota</taxon>
        <taxon>Pezizomycotina</taxon>
        <taxon>Sordariomycetes</taxon>
        <taxon>Sordariomycetidae</taxon>
        <taxon>Sordariales</taxon>
        <taxon>Schizotheciaceae</taxon>
        <taxon>Echria</taxon>
    </lineage>
</organism>
<dbReference type="Pfam" id="PF24883">
    <property type="entry name" value="NPHP3_N"/>
    <property type="match status" value="1"/>
</dbReference>
<gene>
    <name evidence="3" type="ORF">QBC47DRAFT_302833</name>
</gene>
<evidence type="ECO:0000313" key="3">
    <source>
        <dbReference type="EMBL" id="KAK1753868.1"/>
    </source>
</evidence>
<keyword evidence="4" id="KW-1185">Reference proteome</keyword>
<evidence type="ECO:0000259" key="2">
    <source>
        <dbReference type="Pfam" id="PF24883"/>
    </source>
</evidence>
<dbReference type="InterPro" id="IPR027417">
    <property type="entry name" value="P-loop_NTPase"/>
</dbReference>
<sequence length="855" mass="97165">MDPISALSIATGIVAFIDFGGKLIKLFIEVRKSEAGRPDVLSSLEVESRDLSKHAADARARISTLRTRYPRQAESFTRLDAECRAAETELRNLVSSLTAQPGTGRARMAVAFRGLLKQGDLKDLITRLRKMQEQIMMNVVMCIWDDVSKGAERLEAIDGGVGEVSAHIRRLKRSVKEMQKGPKHRLPLQMSLWKSISAADELSSGTIPVADRSINPDLSDTRIRRLIESLRFDNMAARRTQIKDPFPETFQWLLTPESDGSREPTGFQTWLESEETRTPFWVTGVPASGKSTLMKFICTNDQVGAHLARWAGQLPLFVCSAFLWNPGTTEQKTQSGLLRTILYQLLEKQPDLWKVASPKRHLYYDLAGSRPWQPYWSVEELRRSILEVVSQLRHVGRLALFIDGLDEYDGDLADLVAFLKNLHQHHGAIKLCVSSRNWNVFRDAFSAYPILKMEEFTRPDIEKYVRARMADSPAFDELRSLGDPSVQGLESRIIEKANGVFLWVVLVVEKLIITAQNNNDPHELDKIVESLPPGLDELYNSIRKRLPSDLRETASKMYQLVFCWSESRPFSLLAAHDFWMAIQCRDLFERQKPSQGREYLAVLERRMAGATGGMLQIIPDESRPRVDFLHRTVFDWLQSIRVSIVDDGPPEYDPSLVLVSGIVQKGFPRTNYRISHCPSLLIRIASPILQLGLGIPDELETAFAVGRQCGDSPANRATLLRIFDHFHFRPVSFIYRRGGYWAKFPPSAEAILTAIRYSCVPYVRAQFEKGCLGTGLGFPRLTYSLPTRAWATYQRSMFIEIFDALGRSKHEESAMQEILHLCMQARIASDDAWRDMALEFKIPMYLRSGHRILHV</sequence>
<keyword evidence="3" id="KW-0378">Hydrolase</keyword>
<comment type="caution">
    <text evidence="3">The sequence shown here is derived from an EMBL/GenBank/DDBJ whole genome shotgun (WGS) entry which is preliminary data.</text>
</comment>
<dbReference type="Proteomes" id="UP001239445">
    <property type="component" value="Unassembled WGS sequence"/>
</dbReference>
<dbReference type="EMBL" id="MU839836">
    <property type="protein sequence ID" value="KAK1753868.1"/>
    <property type="molecule type" value="Genomic_DNA"/>
</dbReference>
<dbReference type="PANTHER" id="PTHR10039">
    <property type="entry name" value="AMELOGENIN"/>
    <property type="match status" value="1"/>
</dbReference>
<protein>
    <submittedName>
        <fullName evidence="3">P-loop containing nucleoside triphosphate hydrolase</fullName>
    </submittedName>
</protein>
<feature type="domain" description="Nephrocystin 3-like N-terminal" evidence="2">
    <location>
        <begin position="266"/>
        <end position="436"/>
    </location>
</feature>
<dbReference type="Gene3D" id="3.40.50.300">
    <property type="entry name" value="P-loop containing nucleotide triphosphate hydrolases"/>
    <property type="match status" value="1"/>
</dbReference>
<dbReference type="AlphaFoldDB" id="A0AAJ0F801"/>
<evidence type="ECO:0000256" key="1">
    <source>
        <dbReference type="ARBA" id="ARBA00022737"/>
    </source>
</evidence>
<dbReference type="SUPFAM" id="SSF52540">
    <property type="entry name" value="P-loop containing nucleoside triphosphate hydrolases"/>
    <property type="match status" value="1"/>
</dbReference>
<accession>A0AAJ0F801</accession>
<dbReference type="GO" id="GO:0016787">
    <property type="term" value="F:hydrolase activity"/>
    <property type="evidence" value="ECO:0007669"/>
    <property type="project" value="UniProtKB-KW"/>
</dbReference>